<feature type="transmembrane region" description="Helical" evidence="6">
    <location>
        <begin position="70"/>
        <end position="91"/>
    </location>
</feature>
<dbReference type="AlphaFoldDB" id="A0A9P0B0S7"/>
<evidence type="ECO:0000256" key="3">
    <source>
        <dbReference type="ARBA" id="ARBA00022989"/>
    </source>
</evidence>
<evidence type="ECO:0000313" key="9">
    <source>
        <dbReference type="Proteomes" id="UP001154078"/>
    </source>
</evidence>
<dbReference type="EMBL" id="OV121135">
    <property type="protein sequence ID" value="CAH0554900.1"/>
    <property type="molecule type" value="Genomic_DNA"/>
</dbReference>
<evidence type="ECO:0000313" key="8">
    <source>
        <dbReference type="EMBL" id="CAH0554900.1"/>
    </source>
</evidence>
<gene>
    <name evidence="8" type="ORF">MELIAE_LOCUS6372</name>
</gene>
<dbReference type="Proteomes" id="UP001154078">
    <property type="component" value="Chromosome 4"/>
</dbReference>
<keyword evidence="9" id="KW-1185">Reference proteome</keyword>
<keyword evidence="3 6" id="KW-1133">Transmembrane helix</keyword>
<keyword evidence="4 5" id="KW-0472">Membrane</keyword>
<proteinExistence type="predicted"/>
<dbReference type="OrthoDB" id="10044855at2759"/>
<protein>
    <recommendedName>
        <fullName evidence="7">MARVEL domain-containing protein</fullName>
    </recommendedName>
</protein>
<evidence type="ECO:0000256" key="4">
    <source>
        <dbReference type="ARBA" id="ARBA00023136"/>
    </source>
</evidence>
<accession>A0A9P0B0S7</accession>
<feature type="domain" description="MARVEL" evidence="7">
    <location>
        <begin position="30"/>
        <end position="173"/>
    </location>
</feature>
<keyword evidence="2 5" id="KW-0812">Transmembrane</keyword>
<comment type="subcellular location">
    <subcellularLocation>
        <location evidence="1">Membrane</location>
        <topology evidence="1">Multi-pass membrane protein</topology>
    </subcellularLocation>
</comment>
<evidence type="ECO:0000256" key="2">
    <source>
        <dbReference type="ARBA" id="ARBA00022692"/>
    </source>
</evidence>
<evidence type="ECO:0000256" key="1">
    <source>
        <dbReference type="ARBA" id="ARBA00004141"/>
    </source>
</evidence>
<dbReference type="InterPro" id="IPR008253">
    <property type="entry name" value="Marvel"/>
</dbReference>
<dbReference type="GO" id="GO:0016020">
    <property type="term" value="C:membrane"/>
    <property type="evidence" value="ECO:0007669"/>
    <property type="project" value="UniProtKB-SubCell"/>
</dbReference>
<reference evidence="8" key="1">
    <citation type="submission" date="2021-12" db="EMBL/GenBank/DDBJ databases">
        <authorList>
            <person name="King R."/>
        </authorList>
    </citation>
    <scope>NUCLEOTIDE SEQUENCE</scope>
</reference>
<feature type="transmembrane region" description="Helical" evidence="6">
    <location>
        <begin position="103"/>
        <end position="127"/>
    </location>
</feature>
<organism evidence="8 9">
    <name type="scientific">Brassicogethes aeneus</name>
    <name type="common">Rape pollen beetle</name>
    <name type="synonym">Meligethes aeneus</name>
    <dbReference type="NCBI Taxonomy" id="1431903"/>
    <lineage>
        <taxon>Eukaryota</taxon>
        <taxon>Metazoa</taxon>
        <taxon>Ecdysozoa</taxon>
        <taxon>Arthropoda</taxon>
        <taxon>Hexapoda</taxon>
        <taxon>Insecta</taxon>
        <taxon>Pterygota</taxon>
        <taxon>Neoptera</taxon>
        <taxon>Endopterygota</taxon>
        <taxon>Coleoptera</taxon>
        <taxon>Polyphaga</taxon>
        <taxon>Cucujiformia</taxon>
        <taxon>Nitidulidae</taxon>
        <taxon>Meligethinae</taxon>
        <taxon>Brassicogethes</taxon>
    </lineage>
</organism>
<dbReference type="Pfam" id="PF01284">
    <property type="entry name" value="MARVEL"/>
    <property type="match status" value="1"/>
</dbReference>
<evidence type="ECO:0000259" key="7">
    <source>
        <dbReference type="PROSITE" id="PS51225"/>
    </source>
</evidence>
<evidence type="ECO:0000256" key="5">
    <source>
        <dbReference type="PROSITE-ProRule" id="PRU00581"/>
    </source>
</evidence>
<dbReference type="PROSITE" id="PS51225">
    <property type="entry name" value="MARVEL"/>
    <property type="match status" value="1"/>
</dbReference>
<sequence>MPTIVTINPSGGGGIGCCCCRCCTCININFIRSPHGIIKSAEVVLGFFCQSLALNYGIKYSGQIGPSFQSFITTASWCLMTSFLLLLCYVFNEKSIGLIRQSLFETAFNCVAAFGYISSCSYLGYAVNTFLEPMYLITPYYQVFPAMSAAYMVGTILGIIYAYDAYKSYRYFKGYR</sequence>
<feature type="transmembrane region" description="Helical" evidence="6">
    <location>
        <begin position="139"/>
        <end position="163"/>
    </location>
</feature>
<name>A0A9P0B0S7_BRAAE</name>
<evidence type="ECO:0000256" key="6">
    <source>
        <dbReference type="SAM" id="Phobius"/>
    </source>
</evidence>